<feature type="compositionally biased region" description="Low complexity" evidence="3">
    <location>
        <begin position="17"/>
        <end position="34"/>
    </location>
</feature>
<reference evidence="5" key="1">
    <citation type="submission" date="2021-01" db="EMBL/GenBank/DDBJ databases">
        <authorList>
            <person name="Corre E."/>
            <person name="Pelletier E."/>
            <person name="Niang G."/>
            <person name="Scheremetjew M."/>
            <person name="Finn R."/>
            <person name="Kale V."/>
            <person name="Holt S."/>
            <person name="Cochrane G."/>
            <person name="Meng A."/>
            <person name="Brown T."/>
            <person name="Cohen L."/>
        </authorList>
    </citation>
    <scope>NUCLEOTIDE SEQUENCE</scope>
    <source>
        <strain evidence="5">CCMP441</strain>
    </source>
</reference>
<organism evidence="5">
    <name type="scientific">Hemiselmis andersenii</name>
    <name type="common">Cryptophyte alga</name>
    <dbReference type="NCBI Taxonomy" id="464988"/>
    <lineage>
        <taxon>Eukaryota</taxon>
        <taxon>Cryptophyceae</taxon>
        <taxon>Cryptomonadales</taxon>
        <taxon>Hemiselmidaceae</taxon>
        <taxon>Hemiselmis</taxon>
    </lineage>
</organism>
<dbReference type="SMART" id="SM00360">
    <property type="entry name" value="RRM"/>
    <property type="match status" value="1"/>
</dbReference>
<evidence type="ECO:0000313" key="5">
    <source>
        <dbReference type="EMBL" id="CAD8753387.1"/>
    </source>
</evidence>
<evidence type="ECO:0000256" key="3">
    <source>
        <dbReference type="SAM" id="MobiDB-lite"/>
    </source>
</evidence>
<dbReference type="Pfam" id="PF00076">
    <property type="entry name" value="RRM_1"/>
    <property type="match status" value="1"/>
</dbReference>
<evidence type="ECO:0000259" key="4">
    <source>
        <dbReference type="PROSITE" id="PS50102"/>
    </source>
</evidence>
<accession>A0A6T8NUC3</accession>
<dbReference type="Gene3D" id="3.30.70.330">
    <property type="match status" value="1"/>
</dbReference>
<dbReference type="SUPFAM" id="SSF54928">
    <property type="entry name" value="RNA-binding domain, RBD"/>
    <property type="match status" value="1"/>
</dbReference>
<dbReference type="EMBL" id="HBFK01032698">
    <property type="protein sequence ID" value="CAD8753387.1"/>
    <property type="molecule type" value="Transcribed_RNA"/>
</dbReference>
<feature type="region of interest" description="Disordered" evidence="3">
    <location>
        <begin position="1"/>
        <end position="34"/>
    </location>
</feature>
<proteinExistence type="predicted"/>
<gene>
    <name evidence="5" type="ORF">HAND1043_LOCUS19893</name>
</gene>
<protein>
    <recommendedName>
        <fullName evidence="4">RRM domain-containing protein</fullName>
    </recommendedName>
</protein>
<feature type="region of interest" description="Disordered" evidence="3">
    <location>
        <begin position="59"/>
        <end position="153"/>
    </location>
</feature>
<dbReference type="AlphaFoldDB" id="A0A6T8NUC3"/>
<dbReference type="PANTHER" id="PTHR47640">
    <property type="entry name" value="TRNA SELENOCYSTEINE 1-ASSOCIATED PROTEIN 1-RELATED-RELATED"/>
    <property type="match status" value="1"/>
</dbReference>
<feature type="domain" description="RRM" evidence="4">
    <location>
        <begin position="182"/>
        <end position="260"/>
    </location>
</feature>
<feature type="compositionally biased region" description="Pro residues" evidence="3">
    <location>
        <begin position="104"/>
        <end position="136"/>
    </location>
</feature>
<dbReference type="InterPro" id="IPR000504">
    <property type="entry name" value="RRM_dom"/>
</dbReference>
<dbReference type="InterPro" id="IPR050825">
    <property type="entry name" value="RBM42_RBP45_47-like"/>
</dbReference>
<dbReference type="PANTHER" id="PTHR47640:SF11">
    <property type="entry name" value="RNA-BINDING PROTEIN 42"/>
    <property type="match status" value="1"/>
</dbReference>
<evidence type="ECO:0000256" key="1">
    <source>
        <dbReference type="ARBA" id="ARBA00022884"/>
    </source>
</evidence>
<dbReference type="CDD" id="cd12383">
    <property type="entry name" value="RRM_RBM42"/>
    <property type="match status" value="1"/>
</dbReference>
<evidence type="ECO:0000256" key="2">
    <source>
        <dbReference type="PROSITE-ProRule" id="PRU00176"/>
    </source>
</evidence>
<feature type="compositionally biased region" description="Acidic residues" evidence="3">
    <location>
        <begin position="1"/>
        <end position="16"/>
    </location>
</feature>
<feature type="compositionally biased region" description="Low complexity" evidence="3">
    <location>
        <begin position="86"/>
        <end position="96"/>
    </location>
</feature>
<dbReference type="GO" id="GO:0003729">
    <property type="term" value="F:mRNA binding"/>
    <property type="evidence" value="ECO:0007669"/>
    <property type="project" value="InterPro"/>
</dbReference>
<sequence>MADDLDAFLDEIDTLEAGDGTTAEAGGASSSSHPPALLAALHTKTPTAAVISMPPVKAAEPTRTVYASKPVRNEAPKPQVPSELEAGPPAAASRAPLGGGGGGPAPPAMPPQMFSPPSAPQIPPPPVHHQPPPAVPMPHMLPQAGGAAESDPEAEKKRKVMRMGGDKIWKDDSLADWPEDDYRLFCGNLGNEVDDSTLARTFNKYASFQKAKVIRDPRTKKSKGFGFVSLADPADFTRAIRELNGKYVGNRPIKLTKSEWHDRQLVTNIKKRAKMNPNRAKKHI</sequence>
<dbReference type="InterPro" id="IPR034215">
    <property type="entry name" value="RBM42_RRM"/>
</dbReference>
<keyword evidence="1 2" id="KW-0694">RNA-binding</keyword>
<dbReference type="InterPro" id="IPR035979">
    <property type="entry name" value="RBD_domain_sf"/>
</dbReference>
<dbReference type="PROSITE" id="PS50102">
    <property type="entry name" value="RRM"/>
    <property type="match status" value="1"/>
</dbReference>
<dbReference type="InterPro" id="IPR012677">
    <property type="entry name" value="Nucleotide-bd_a/b_plait_sf"/>
</dbReference>
<name>A0A6T8NUC3_HEMAN</name>